<protein>
    <recommendedName>
        <fullName evidence="3">ATP-binding protein</fullName>
    </recommendedName>
</protein>
<reference evidence="1" key="2">
    <citation type="journal article" date="2022" name="Sci. Total Environ.">
        <title>Prevalence, transmission, and molecular epidemiology of tet(X)-positive bacteria among humans, animals, and environmental niches in China: An epidemiological, and genomic-based study.</title>
        <authorList>
            <person name="Dong N."/>
            <person name="Zeng Y."/>
            <person name="Cai C."/>
            <person name="Sun C."/>
            <person name="Lu J."/>
            <person name="Liu C."/>
            <person name="Zhou H."/>
            <person name="Sun Q."/>
            <person name="Shu L."/>
            <person name="Wang H."/>
            <person name="Wang Y."/>
            <person name="Wang S."/>
            <person name="Wu C."/>
            <person name="Chan E.W."/>
            <person name="Chen G."/>
            <person name="Shen Z."/>
            <person name="Chen S."/>
            <person name="Zhang R."/>
        </authorList>
    </citation>
    <scope>NUCLEOTIDE SEQUENCE</scope>
    <source>
        <strain evidence="1">DF49-4</strain>
    </source>
</reference>
<accession>A0AB35M3M9</accession>
<dbReference type="AlphaFoldDB" id="A0AB35M3M9"/>
<name>A0AB35M3M9_9GAMM</name>
<dbReference type="InterPro" id="IPR036890">
    <property type="entry name" value="HATPase_C_sf"/>
</dbReference>
<dbReference type="Gene3D" id="3.30.565.10">
    <property type="entry name" value="Histidine kinase-like ATPase, C-terminal domain"/>
    <property type="match status" value="1"/>
</dbReference>
<dbReference type="RefSeq" id="WP_286381461.1">
    <property type="nucleotide sequence ID" value="NZ_JACANG010000037.1"/>
</dbReference>
<reference evidence="1" key="1">
    <citation type="submission" date="2020-06" db="EMBL/GenBank/DDBJ databases">
        <authorList>
            <person name="Dong N."/>
        </authorList>
    </citation>
    <scope>NUCLEOTIDE SEQUENCE</scope>
    <source>
        <strain evidence="1">DF49-4</strain>
    </source>
</reference>
<evidence type="ECO:0008006" key="3">
    <source>
        <dbReference type="Google" id="ProtNLM"/>
    </source>
</evidence>
<comment type="caution">
    <text evidence="1">The sequence shown here is derived from an EMBL/GenBank/DDBJ whole genome shotgun (WGS) entry which is preliminary data.</text>
</comment>
<proteinExistence type="predicted"/>
<dbReference type="EMBL" id="JACANG010000037">
    <property type="protein sequence ID" value="MDM1720003.1"/>
    <property type="molecule type" value="Genomic_DNA"/>
</dbReference>
<evidence type="ECO:0000313" key="1">
    <source>
        <dbReference type="EMBL" id="MDM1720003.1"/>
    </source>
</evidence>
<organism evidence="1 2">
    <name type="scientific">Acinetobacter towneri</name>
    <dbReference type="NCBI Taxonomy" id="202956"/>
    <lineage>
        <taxon>Bacteria</taxon>
        <taxon>Pseudomonadati</taxon>
        <taxon>Pseudomonadota</taxon>
        <taxon>Gammaproteobacteria</taxon>
        <taxon>Moraxellales</taxon>
        <taxon>Moraxellaceae</taxon>
        <taxon>Acinetobacter</taxon>
    </lineage>
</organism>
<sequence>MEKIISVNSKKLKKKKRKEASPIILERVNIHFTLPKALTLFWKRPRNKLIKITDKFRNYYARKSICINLDFSETEKMFVDGTLYLLAELDTLKSTNSDIKFKLKLSKDLIVNQVLKQTGILDLLNINLTFEEELDETVRYWKYSSGSKVELDLAEEMLNDFDEILSENSSKNIYNGITEALTNCHHHAYLEKRFINDPQKAKKWWLFSQEKDSKLTICVCDLGVGIPRSLVRNSENVQKDWFRNLKAFLKSHREKYDKDSASIKAAIEIGNTRTNLSNRGKGLNQIINQISTFCEHKASIAIFSNKGSYIINKGMIEDRPITNLVNGFSIPFNKSIDGTVIVWQIPIDKQMSSPELGASHE</sequence>
<evidence type="ECO:0000313" key="2">
    <source>
        <dbReference type="Proteomes" id="UP001174419"/>
    </source>
</evidence>
<dbReference type="Proteomes" id="UP001174419">
    <property type="component" value="Unassembled WGS sequence"/>
</dbReference>
<gene>
    <name evidence="1" type="ORF">HX110_12915</name>
</gene>